<keyword evidence="7" id="KW-0479">Metal-binding</keyword>
<name>K5W1C3_PHACS</name>
<evidence type="ECO:0000256" key="10">
    <source>
        <dbReference type="ARBA" id="ARBA00023157"/>
    </source>
</evidence>
<evidence type="ECO:0000256" key="11">
    <source>
        <dbReference type="ARBA" id="ARBA00023180"/>
    </source>
</evidence>
<keyword evidence="11" id="KW-0325">Glycoprotein</keyword>
<dbReference type="GO" id="GO:0052716">
    <property type="term" value="F:hydroquinone:oxygen oxidoreductase activity"/>
    <property type="evidence" value="ECO:0007669"/>
    <property type="project" value="UniProtKB-EC"/>
</dbReference>
<dbReference type="InterPro" id="IPR001117">
    <property type="entry name" value="Cu-oxidase_2nd"/>
</dbReference>
<dbReference type="InParanoid" id="K5W1C3"/>
<keyword evidence="6" id="KW-0964">Secreted</keyword>
<evidence type="ECO:0000259" key="13">
    <source>
        <dbReference type="Pfam" id="PF07731"/>
    </source>
</evidence>
<dbReference type="PANTHER" id="PTHR11709">
    <property type="entry name" value="MULTI-COPPER OXIDASE"/>
    <property type="match status" value="1"/>
</dbReference>
<dbReference type="PROSITE" id="PS00080">
    <property type="entry name" value="MULTICOPPER_OXIDASE2"/>
    <property type="match status" value="1"/>
</dbReference>
<evidence type="ECO:0000259" key="12">
    <source>
        <dbReference type="Pfam" id="PF00394"/>
    </source>
</evidence>
<dbReference type="FunFam" id="2.60.40.420:FF:000045">
    <property type="entry name" value="Laccase 2"/>
    <property type="match status" value="1"/>
</dbReference>
<evidence type="ECO:0000256" key="9">
    <source>
        <dbReference type="ARBA" id="ARBA00023008"/>
    </source>
</evidence>
<dbReference type="GO" id="GO:0005507">
    <property type="term" value="F:copper ion binding"/>
    <property type="evidence" value="ECO:0007669"/>
    <property type="project" value="InterPro"/>
</dbReference>
<dbReference type="InterPro" id="IPR011706">
    <property type="entry name" value="Cu-oxidase_C"/>
</dbReference>
<dbReference type="InterPro" id="IPR033138">
    <property type="entry name" value="Cu_oxidase_CS"/>
</dbReference>
<dbReference type="InterPro" id="IPR008972">
    <property type="entry name" value="Cupredoxin"/>
</dbReference>
<organism evidence="15 16">
    <name type="scientific">Phanerochaete carnosa (strain HHB-10118-sp)</name>
    <name type="common">White-rot fungus</name>
    <name type="synonym">Peniophora carnosa</name>
    <dbReference type="NCBI Taxonomy" id="650164"/>
    <lineage>
        <taxon>Eukaryota</taxon>
        <taxon>Fungi</taxon>
        <taxon>Dikarya</taxon>
        <taxon>Basidiomycota</taxon>
        <taxon>Agaricomycotina</taxon>
        <taxon>Agaricomycetes</taxon>
        <taxon>Polyporales</taxon>
        <taxon>Phanerochaetaceae</taxon>
        <taxon>Phanerochaete</taxon>
    </lineage>
</organism>
<dbReference type="HOGENOM" id="CLU_006504_7_1_1"/>
<accession>K5W1C3</accession>
<comment type="similarity">
    <text evidence="4">Belongs to the multicopper oxidase family.</text>
</comment>
<dbReference type="GO" id="GO:0005576">
    <property type="term" value="C:extracellular region"/>
    <property type="evidence" value="ECO:0007669"/>
    <property type="project" value="UniProtKB-SubCell"/>
</dbReference>
<feature type="domain" description="Plastocyanin-like" evidence="13">
    <location>
        <begin position="435"/>
        <end position="539"/>
    </location>
</feature>
<sequence length="558" mass="60949">MRQSAYTVADQQAGRHLRARGMRYAILCLPLFLAYVALSLIPGAEASPYRSPDSSALSRRDTVMLPGPENFIVGGIHGEPPTTRYYDFVVTQLNGAPDGFERSMLVVNGMYPGPTIEANEHDQIIVKVTNLIAQSVTFHWHGMTVYDGPDQLFNSEDMIYSDGVVGALIVHPSFIPSSIPPYDGDFIVLVSDLYHQLSSTMLRPWLTGVGNLTGLALESPQSGMINGIGQFAGTQMTNFYDFNLQPNKTYRFRFINVDSDVPVTVSLDFHPMTVIEIDKTFTEPYDVSNFTIFTAQRCSVLITTNQTEEPGGNYWIRSELTDPLPTPGYSTDLRAIIRYSNSVDTPTTSSNPGVPNSNLSALNVTDLVPAIPRTLPDATLTYTLDFMIGLTATGGVTASFNNTPWQPLEGTATLLQVVDAVLNGSSYAPDGPSVQQGNQFIITIDSQEVVDILLVNTGMGDHPLHLHGYTASILGTGTGNYTDDAVLNTNNPIYRDISLVPNAGWTKIRFLNDNPGVWAFHCHIALHMAAGLLMQINSLPSQAALFDIPQVLRDQCTM</sequence>
<evidence type="ECO:0000256" key="4">
    <source>
        <dbReference type="ARBA" id="ARBA00010609"/>
    </source>
</evidence>
<dbReference type="GeneID" id="18910390"/>
<dbReference type="EC" id="1.10.3.2" evidence="5"/>
<dbReference type="STRING" id="650164.K5W1C3"/>
<dbReference type="SUPFAM" id="SSF49503">
    <property type="entry name" value="Cupredoxins"/>
    <property type="match status" value="3"/>
</dbReference>
<comment type="subcellular location">
    <subcellularLocation>
        <location evidence="3">Secreted</location>
    </subcellularLocation>
</comment>
<dbReference type="OrthoDB" id="2121828at2759"/>
<reference evidence="15 16" key="1">
    <citation type="journal article" date="2012" name="BMC Genomics">
        <title>Comparative genomics of the white-rot fungi, Phanerochaete carnosa and P. chrysosporium, to elucidate the genetic basis of the distinct wood types they colonize.</title>
        <authorList>
            <person name="Suzuki H."/>
            <person name="MacDonald J."/>
            <person name="Syed K."/>
            <person name="Salamov A."/>
            <person name="Hori C."/>
            <person name="Aerts A."/>
            <person name="Henrissat B."/>
            <person name="Wiebenga A."/>
            <person name="vanKuyk P.A."/>
            <person name="Barry K."/>
            <person name="Lindquist E."/>
            <person name="LaButti K."/>
            <person name="Lapidus A."/>
            <person name="Lucas S."/>
            <person name="Coutinho P."/>
            <person name="Gong Y."/>
            <person name="Samejima M."/>
            <person name="Mahadevan R."/>
            <person name="Abou-Zaid M."/>
            <person name="de Vries R.P."/>
            <person name="Igarashi K."/>
            <person name="Yadav J.S."/>
            <person name="Grigoriev I.V."/>
            <person name="Master E.R."/>
        </authorList>
    </citation>
    <scope>NUCLEOTIDE SEQUENCE [LARGE SCALE GENOMIC DNA]</scope>
    <source>
        <strain evidence="15 16">HHB-10118-sp</strain>
    </source>
</reference>
<evidence type="ECO:0000256" key="1">
    <source>
        <dbReference type="ARBA" id="ARBA00000349"/>
    </source>
</evidence>
<dbReference type="Pfam" id="PF00394">
    <property type="entry name" value="Cu-oxidase"/>
    <property type="match status" value="1"/>
</dbReference>
<dbReference type="PROSITE" id="PS00079">
    <property type="entry name" value="MULTICOPPER_OXIDASE1"/>
    <property type="match status" value="1"/>
</dbReference>
<dbReference type="Pfam" id="PF07732">
    <property type="entry name" value="Cu-oxidase_3"/>
    <property type="match status" value="1"/>
</dbReference>
<evidence type="ECO:0000256" key="2">
    <source>
        <dbReference type="ARBA" id="ARBA00001935"/>
    </source>
</evidence>
<dbReference type="Pfam" id="PF07731">
    <property type="entry name" value="Cu-oxidase_2"/>
    <property type="match status" value="1"/>
</dbReference>
<dbReference type="KEGG" id="pco:PHACADRAFT_186926"/>
<evidence type="ECO:0000256" key="3">
    <source>
        <dbReference type="ARBA" id="ARBA00004613"/>
    </source>
</evidence>
<dbReference type="EMBL" id="JH930475">
    <property type="protein sequence ID" value="EKM52895.1"/>
    <property type="molecule type" value="Genomic_DNA"/>
</dbReference>
<dbReference type="PANTHER" id="PTHR11709:SF414">
    <property type="entry name" value="ADR239WP"/>
    <property type="match status" value="1"/>
</dbReference>
<protein>
    <recommendedName>
        <fullName evidence="5">laccase</fullName>
        <ecNumber evidence="5">1.10.3.2</ecNumber>
    </recommendedName>
</protein>
<dbReference type="InterPro" id="IPR011707">
    <property type="entry name" value="Cu-oxidase-like_N"/>
</dbReference>
<keyword evidence="10" id="KW-1015">Disulfide bond</keyword>
<keyword evidence="8" id="KW-0560">Oxidoreductase</keyword>
<evidence type="ECO:0000256" key="6">
    <source>
        <dbReference type="ARBA" id="ARBA00022525"/>
    </source>
</evidence>
<evidence type="ECO:0000259" key="14">
    <source>
        <dbReference type="Pfam" id="PF07732"/>
    </source>
</evidence>
<dbReference type="InterPro" id="IPR002355">
    <property type="entry name" value="Cu_oxidase_Cu_BS"/>
</dbReference>
<evidence type="ECO:0000256" key="7">
    <source>
        <dbReference type="ARBA" id="ARBA00022723"/>
    </source>
</evidence>
<proteinExistence type="inferred from homology"/>
<dbReference type="Gene3D" id="2.60.40.420">
    <property type="entry name" value="Cupredoxins - blue copper proteins"/>
    <property type="match status" value="3"/>
</dbReference>
<evidence type="ECO:0000313" key="16">
    <source>
        <dbReference type="Proteomes" id="UP000008370"/>
    </source>
</evidence>
<keyword evidence="9" id="KW-0186">Copper</keyword>
<comment type="catalytic activity">
    <reaction evidence="1">
        <text>4 hydroquinone + O2 = 4 benzosemiquinone + 2 H2O</text>
        <dbReference type="Rhea" id="RHEA:11276"/>
        <dbReference type="ChEBI" id="CHEBI:15377"/>
        <dbReference type="ChEBI" id="CHEBI:15379"/>
        <dbReference type="ChEBI" id="CHEBI:17594"/>
        <dbReference type="ChEBI" id="CHEBI:17977"/>
        <dbReference type="EC" id="1.10.3.2"/>
    </reaction>
</comment>
<evidence type="ECO:0000313" key="15">
    <source>
        <dbReference type="EMBL" id="EKM52895.1"/>
    </source>
</evidence>
<comment type="cofactor">
    <cofactor evidence="2">
        <name>Cu cation</name>
        <dbReference type="ChEBI" id="CHEBI:23378"/>
    </cofactor>
</comment>
<gene>
    <name evidence="15" type="ORF">PHACADRAFT_186926</name>
</gene>
<evidence type="ECO:0000256" key="5">
    <source>
        <dbReference type="ARBA" id="ARBA00012297"/>
    </source>
</evidence>
<feature type="domain" description="Plastocyanin-like" evidence="12">
    <location>
        <begin position="185"/>
        <end position="341"/>
    </location>
</feature>
<dbReference type="InterPro" id="IPR045087">
    <property type="entry name" value="Cu-oxidase_fam"/>
</dbReference>
<evidence type="ECO:0000256" key="8">
    <source>
        <dbReference type="ARBA" id="ARBA00023002"/>
    </source>
</evidence>
<dbReference type="Proteomes" id="UP000008370">
    <property type="component" value="Unassembled WGS sequence"/>
</dbReference>
<keyword evidence="16" id="KW-1185">Reference proteome</keyword>
<feature type="domain" description="Plastocyanin-like" evidence="14">
    <location>
        <begin position="92"/>
        <end position="146"/>
    </location>
</feature>
<dbReference type="AlphaFoldDB" id="K5W1C3"/>
<dbReference type="RefSeq" id="XP_007399224.1">
    <property type="nucleotide sequence ID" value="XM_007399162.1"/>
</dbReference>